<dbReference type="InterPro" id="IPR016476">
    <property type="entry name" value="SH3_dom_pro"/>
</dbReference>
<dbReference type="PROSITE" id="PS51781">
    <property type="entry name" value="SH3B"/>
    <property type="match status" value="1"/>
</dbReference>
<dbReference type="SMART" id="SM00287">
    <property type="entry name" value="SH3b"/>
    <property type="match status" value="1"/>
</dbReference>
<dbReference type="EMBL" id="UOFS01000033">
    <property type="protein sequence ID" value="VAW97336.1"/>
    <property type="molecule type" value="Genomic_DNA"/>
</dbReference>
<evidence type="ECO:0000259" key="8">
    <source>
        <dbReference type="PROSITE" id="PS51781"/>
    </source>
</evidence>
<organism evidence="9">
    <name type="scientific">hydrothermal vent metagenome</name>
    <dbReference type="NCBI Taxonomy" id="652676"/>
    <lineage>
        <taxon>unclassified sequences</taxon>
        <taxon>metagenomes</taxon>
        <taxon>ecological metagenomes</taxon>
    </lineage>
</organism>
<feature type="domain" description="SH3b" evidence="8">
    <location>
        <begin position="25"/>
        <end position="90"/>
    </location>
</feature>
<dbReference type="GO" id="GO:0016020">
    <property type="term" value="C:membrane"/>
    <property type="evidence" value="ECO:0007669"/>
    <property type="project" value="UniProtKB-SubCell"/>
</dbReference>
<proteinExistence type="predicted"/>
<evidence type="ECO:0000256" key="1">
    <source>
        <dbReference type="ARBA" id="ARBA00004167"/>
    </source>
</evidence>
<sequence>MYLSANRIFVLLLISTLTYSASAIAQDKYVTDILRITLRTGPGNTNKIIRTLHSGAKLEILEETDTGYTMVRAEDQTEGWVRTQYLQDEPVARNLLENATTTVGLLKTELSKLKIKTKNLTANKSELEAERNKLLNSKTDLEKENRHFSKIASRPIELDNDNKKLKKLNVSLEHNLQRLTQENQILKERDSRTWFIAGALVLIFGMLIGIIIPKIKWKKKSSWDY</sequence>
<reference evidence="9" key="1">
    <citation type="submission" date="2018-06" db="EMBL/GenBank/DDBJ databases">
        <authorList>
            <person name="Zhirakovskaya E."/>
        </authorList>
    </citation>
    <scope>NUCLEOTIDE SEQUENCE</scope>
</reference>
<evidence type="ECO:0000256" key="3">
    <source>
        <dbReference type="ARBA" id="ARBA00022729"/>
    </source>
</evidence>
<dbReference type="Pfam" id="PF08239">
    <property type="entry name" value="SH3_3"/>
    <property type="match status" value="1"/>
</dbReference>
<feature type="transmembrane region" description="Helical" evidence="7">
    <location>
        <begin position="194"/>
        <end position="212"/>
    </location>
</feature>
<keyword evidence="6" id="KW-0175">Coiled coil</keyword>
<dbReference type="InterPro" id="IPR003646">
    <property type="entry name" value="SH3-like_bac-type"/>
</dbReference>
<keyword evidence="3" id="KW-0732">Signal</keyword>
<keyword evidence="2 7" id="KW-0812">Transmembrane</keyword>
<evidence type="ECO:0000313" key="9">
    <source>
        <dbReference type="EMBL" id="VAW97336.1"/>
    </source>
</evidence>
<evidence type="ECO:0000256" key="2">
    <source>
        <dbReference type="ARBA" id="ARBA00022692"/>
    </source>
</evidence>
<keyword evidence="4 7" id="KW-1133">Transmembrane helix</keyword>
<dbReference type="AlphaFoldDB" id="A0A3B1AWX8"/>
<name>A0A3B1AWX8_9ZZZZ</name>
<evidence type="ECO:0000256" key="4">
    <source>
        <dbReference type="ARBA" id="ARBA00022989"/>
    </source>
</evidence>
<dbReference type="PIRSF" id="PIRSF006158">
    <property type="entry name" value="UCP006158_SH3"/>
    <property type="match status" value="1"/>
</dbReference>
<evidence type="ECO:0000256" key="6">
    <source>
        <dbReference type="SAM" id="Coils"/>
    </source>
</evidence>
<dbReference type="Gene3D" id="2.30.30.40">
    <property type="entry name" value="SH3 Domains"/>
    <property type="match status" value="1"/>
</dbReference>
<keyword evidence="5 7" id="KW-0472">Membrane</keyword>
<gene>
    <name evidence="9" type="ORF">MNBD_GAMMA22-2276</name>
</gene>
<protein>
    <recommendedName>
        <fullName evidence="8">SH3b domain-containing protein</fullName>
    </recommendedName>
</protein>
<dbReference type="NCBIfam" id="TIGR04211">
    <property type="entry name" value="SH3_and_anchor"/>
    <property type="match status" value="1"/>
</dbReference>
<evidence type="ECO:0000256" key="5">
    <source>
        <dbReference type="ARBA" id="ARBA00023136"/>
    </source>
</evidence>
<feature type="coiled-coil region" evidence="6">
    <location>
        <begin position="110"/>
        <end position="189"/>
    </location>
</feature>
<comment type="subcellular location">
    <subcellularLocation>
        <location evidence="1">Membrane</location>
        <topology evidence="1">Single-pass membrane protein</topology>
    </subcellularLocation>
</comment>
<evidence type="ECO:0000256" key="7">
    <source>
        <dbReference type="SAM" id="Phobius"/>
    </source>
</evidence>
<accession>A0A3B1AWX8</accession>